<dbReference type="OMA" id="FIRVAYR"/>
<feature type="domain" description="Ras-associating" evidence="1">
    <location>
        <begin position="13"/>
        <end position="102"/>
    </location>
</feature>
<dbReference type="AlphaFoldDB" id="A0A401RIU1"/>
<protein>
    <recommendedName>
        <fullName evidence="1">Ras-associating domain-containing protein</fullName>
    </recommendedName>
</protein>
<evidence type="ECO:0000259" key="1">
    <source>
        <dbReference type="PROSITE" id="PS50200"/>
    </source>
</evidence>
<dbReference type="GO" id="GO:0007165">
    <property type="term" value="P:signal transduction"/>
    <property type="evidence" value="ECO:0007669"/>
    <property type="project" value="InterPro"/>
</dbReference>
<gene>
    <name evidence="2" type="ORF">chiPu_0022647</name>
</gene>
<accession>A0A401RIU1</accession>
<sequence>GGSWSNPAFSSSPQNFLRVAYHDPDNGCTAKTLVVRPQETVEDVCQLCAQKFKVRSPAEHGLFLVVDGDWRLLPPDSHPQQLKAGLQAQEASGCYHFVYKTIGPGRSTGGARAKLIRDNAIDLGGELGGLRDSTGPEPGSQA</sequence>
<dbReference type="Proteomes" id="UP000287033">
    <property type="component" value="Unassembled WGS sequence"/>
</dbReference>
<dbReference type="InterPro" id="IPR000159">
    <property type="entry name" value="RA_dom"/>
</dbReference>
<dbReference type="InterPro" id="IPR029071">
    <property type="entry name" value="Ubiquitin-like_domsf"/>
</dbReference>
<dbReference type="SUPFAM" id="SSF54236">
    <property type="entry name" value="Ubiquitin-like"/>
    <property type="match status" value="1"/>
</dbReference>
<evidence type="ECO:0000313" key="3">
    <source>
        <dbReference type="Proteomes" id="UP000287033"/>
    </source>
</evidence>
<keyword evidence="3" id="KW-1185">Reference proteome</keyword>
<reference evidence="2 3" key="1">
    <citation type="journal article" date="2018" name="Nat. Ecol. Evol.">
        <title>Shark genomes provide insights into elasmobranch evolution and the origin of vertebrates.</title>
        <authorList>
            <person name="Hara Y"/>
            <person name="Yamaguchi K"/>
            <person name="Onimaru K"/>
            <person name="Kadota M"/>
            <person name="Koyanagi M"/>
            <person name="Keeley SD"/>
            <person name="Tatsumi K"/>
            <person name="Tanaka K"/>
            <person name="Motone F"/>
            <person name="Kageyama Y"/>
            <person name="Nozu R"/>
            <person name="Adachi N"/>
            <person name="Nishimura O"/>
            <person name="Nakagawa R"/>
            <person name="Tanegashima C"/>
            <person name="Kiyatake I"/>
            <person name="Matsumoto R"/>
            <person name="Murakumo K"/>
            <person name="Nishida K"/>
            <person name="Terakita A"/>
            <person name="Kuratani S"/>
            <person name="Sato K"/>
            <person name="Hyodo S Kuraku.S."/>
        </authorList>
    </citation>
    <scope>NUCLEOTIDE SEQUENCE [LARGE SCALE GENOMIC DNA]</scope>
</reference>
<name>A0A401RIU1_CHIPU</name>
<dbReference type="SMART" id="SM00314">
    <property type="entry name" value="RA"/>
    <property type="match status" value="1"/>
</dbReference>
<comment type="caution">
    <text evidence="2">The sequence shown here is derived from an EMBL/GenBank/DDBJ whole genome shotgun (WGS) entry which is preliminary data.</text>
</comment>
<dbReference type="EMBL" id="BEZZ01009749">
    <property type="protein sequence ID" value="GCC18065.1"/>
    <property type="molecule type" value="Genomic_DNA"/>
</dbReference>
<organism evidence="2 3">
    <name type="scientific">Chiloscyllium punctatum</name>
    <name type="common">Brownbanded bambooshark</name>
    <name type="synonym">Hemiscyllium punctatum</name>
    <dbReference type="NCBI Taxonomy" id="137246"/>
    <lineage>
        <taxon>Eukaryota</taxon>
        <taxon>Metazoa</taxon>
        <taxon>Chordata</taxon>
        <taxon>Craniata</taxon>
        <taxon>Vertebrata</taxon>
        <taxon>Chondrichthyes</taxon>
        <taxon>Elasmobranchii</taxon>
        <taxon>Galeomorphii</taxon>
        <taxon>Galeoidea</taxon>
        <taxon>Orectolobiformes</taxon>
        <taxon>Hemiscylliidae</taxon>
        <taxon>Chiloscyllium</taxon>
    </lineage>
</organism>
<dbReference type="PROSITE" id="PS50200">
    <property type="entry name" value="RA"/>
    <property type="match status" value="1"/>
</dbReference>
<dbReference type="STRING" id="137246.A0A401RIU1"/>
<dbReference type="Pfam" id="PF00788">
    <property type="entry name" value="RA"/>
    <property type="match status" value="1"/>
</dbReference>
<proteinExistence type="predicted"/>
<evidence type="ECO:0000313" key="2">
    <source>
        <dbReference type="EMBL" id="GCC18065.1"/>
    </source>
</evidence>
<feature type="non-terminal residue" evidence="2">
    <location>
        <position position="1"/>
    </location>
</feature>
<dbReference type="OrthoDB" id="10013007at2759"/>